<dbReference type="KEGG" id="mfol:DXT68_13395"/>
<proteinExistence type="predicted"/>
<keyword evidence="2" id="KW-1185">Reference proteome</keyword>
<evidence type="ECO:0000313" key="1">
    <source>
        <dbReference type="EMBL" id="KJL22368.1"/>
    </source>
</evidence>
<dbReference type="RefSeq" id="WP_045253867.1">
    <property type="nucleotide sequence ID" value="NZ_CP031425.1"/>
</dbReference>
<name>A0A0F0KNB5_9MICO</name>
<reference evidence="1 2" key="1">
    <citation type="submission" date="2015-02" db="EMBL/GenBank/DDBJ databases">
        <title>Draft genome sequences of ten Microbacterium spp. with emphasis on heavy metal contaminated environments.</title>
        <authorList>
            <person name="Corretto E."/>
        </authorList>
    </citation>
    <scope>NUCLEOTIDE SEQUENCE [LARGE SCALE GENOMIC DNA]</scope>
    <source>
        <strain evidence="1 2">DSM 12966</strain>
    </source>
</reference>
<comment type="caution">
    <text evidence="1">The sequence shown here is derived from an EMBL/GenBank/DDBJ whole genome shotgun (WGS) entry which is preliminary data.</text>
</comment>
<dbReference type="AlphaFoldDB" id="A0A0F0KNB5"/>
<accession>A0A0F0KNB5</accession>
<organism evidence="1 2">
    <name type="scientific">Microbacterium foliorum</name>
    <dbReference type="NCBI Taxonomy" id="104336"/>
    <lineage>
        <taxon>Bacteria</taxon>
        <taxon>Bacillati</taxon>
        <taxon>Actinomycetota</taxon>
        <taxon>Actinomycetes</taxon>
        <taxon>Micrococcales</taxon>
        <taxon>Microbacteriaceae</taxon>
        <taxon>Microbacterium</taxon>
    </lineage>
</organism>
<dbReference type="GeneID" id="94445393"/>
<sequence length="210" mass="23145">MNVATLNRTEEAHLVATRKLPDDLSLTEYGDLVDMIRALHRGASWAINPLMFDAVVAPRLPEARLVRAQYGSDWVLILSISGGITGILLSLAKVVREMTESANLQLSMGGFHTAEVRERNANAEKTEAETELLRVQIEERRRALETHDLDRELRAALSKALADHGFEAAAARLEPFKGPGAVASNGISRALIHAIRDLSIYDIQLSIEEE</sequence>
<dbReference type="PATRIC" id="fig|104336.4.peg.1523"/>
<evidence type="ECO:0000313" key="2">
    <source>
        <dbReference type="Proteomes" id="UP000033572"/>
    </source>
</evidence>
<protein>
    <submittedName>
        <fullName evidence="1">Uncharacterized protein</fullName>
    </submittedName>
</protein>
<dbReference type="Proteomes" id="UP000033572">
    <property type="component" value="Unassembled WGS sequence"/>
</dbReference>
<dbReference type="EMBL" id="JYIU01000039">
    <property type="protein sequence ID" value="KJL22368.1"/>
    <property type="molecule type" value="Genomic_DNA"/>
</dbReference>
<gene>
    <name evidence="1" type="ORF">RN50_01486</name>
</gene>